<dbReference type="GO" id="GO:0008033">
    <property type="term" value="P:tRNA processing"/>
    <property type="evidence" value="ECO:0007669"/>
    <property type="project" value="UniProtKB-KW"/>
</dbReference>
<evidence type="ECO:0000313" key="5">
    <source>
        <dbReference type="Proteomes" id="UP000076502"/>
    </source>
</evidence>
<dbReference type="InterPro" id="IPR016193">
    <property type="entry name" value="Cytidine_deaminase-like"/>
</dbReference>
<dbReference type="AlphaFoldDB" id="A0A154P707"/>
<evidence type="ECO:0000256" key="1">
    <source>
        <dbReference type="ARBA" id="ARBA00022694"/>
    </source>
</evidence>
<dbReference type="Proteomes" id="UP000076502">
    <property type="component" value="Unassembled WGS sequence"/>
</dbReference>
<comment type="similarity">
    <text evidence="2">Belongs to the cytidine and deoxycytidylate deaminase family. ADAT3 subfamily.</text>
</comment>
<feature type="domain" description="CMP/dCMP-type deaminase" evidence="3">
    <location>
        <begin position="171"/>
        <end position="328"/>
    </location>
</feature>
<proteinExistence type="inferred from homology"/>
<organism evidence="4 5">
    <name type="scientific">Dufourea novaeangliae</name>
    <name type="common">Sweat bee</name>
    <dbReference type="NCBI Taxonomy" id="178035"/>
    <lineage>
        <taxon>Eukaryota</taxon>
        <taxon>Metazoa</taxon>
        <taxon>Ecdysozoa</taxon>
        <taxon>Arthropoda</taxon>
        <taxon>Hexapoda</taxon>
        <taxon>Insecta</taxon>
        <taxon>Pterygota</taxon>
        <taxon>Neoptera</taxon>
        <taxon>Endopterygota</taxon>
        <taxon>Hymenoptera</taxon>
        <taxon>Apocrita</taxon>
        <taxon>Aculeata</taxon>
        <taxon>Apoidea</taxon>
        <taxon>Anthophila</taxon>
        <taxon>Halictidae</taxon>
        <taxon>Rophitinae</taxon>
        <taxon>Dufourea</taxon>
    </lineage>
</organism>
<gene>
    <name evidence="4" type="ORF">WN55_08506</name>
</gene>
<name>A0A154P707_DUFNO</name>
<evidence type="ECO:0000259" key="3">
    <source>
        <dbReference type="PROSITE" id="PS51747"/>
    </source>
</evidence>
<dbReference type="GO" id="GO:0005634">
    <property type="term" value="C:nucleus"/>
    <property type="evidence" value="ECO:0007669"/>
    <property type="project" value="TreeGrafter"/>
</dbReference>
<reference evidence="4 5" key="1">
    <citation type="submission" date="2015-07" db="EMBL/GenBank/DDBJ databases">
        <title>The genome of Dufourea novaeangliae.</title>
        <authorList>
            <person name="Pan H."/>
            <person name="Kapheim K."/>
        </authorList>
    </citation>
    <scope>NUCLEOTIDE SEQUENCE [LARGE SCALE GENOMIC DNA]</scope>
    <source>
        <strain evidence="4">0120121106</strain>
        <tissue evidence="4">Whole body</tissue>
    </source>
</reference>
<keyword evidence="1" id="KW-0819">tRNA processing</keyword>
<dbReference type="GO" id="GO:0005737">
    <property type="term" value="C:cytoplasm"/>
    <property type="evidence" value="ECO:0007669"/>
    <property type="project" value="TreeGrafter"/>
</dbReference>
<dbReference type="CDD" id="cd01285">
    <property type="entry name" value="nucleoside_deaminase"/>
    <property type="match status" value="1"/>
</dbReference>
<sequence>MAIISPKRAKEDKTETMTRSWTAKPILSSEFTNDPPLEDIYVGLLRQKKDISTAIQTISSILPGLSHLKRCSSNKLLLAPLKSLDLLAKSEESSSEERTLTQDELKAVLKNREFDLTLLEDDFQIIKIPSIPAKTKAQAALASKIWPLNFHPDPNIERLIDGSIFTEHQLEQIERYMKVAVEAARLEAIGTKNCNGSAVIVDPEDGRILAISASRINQHPMWHAAMLAVDLVAKLQGGGAWKRNNVSKTIYLEESEKTGEDIEKCGPYLCTGYWTFLLREPCPLCAMALVHSRVSRIFYGVSNEYTGILGSRAVLHAVPGLNHRYQVWSDVLEEECRQAFDEIQHRNVD</sequence>
<dbReference type="SUPFAM" id="SSF53927">
    <property type="entry name" value="Cytidine deaminase-like"/>
    <property type="match status" value="1"/>
</dbReference>
<dbReference type="Pfam" id="PF00383">
    <property type="entry name" value="dCMP_cyt_deam_1"/>
    <property type="match status" value="1"/>
</dbReference>
<accession>A0A154P707</accession>
<evidence type="ECO:0000313" key="4">
    <source>
        <dbReference type="EMBL" id="KZC07124.1"/>
    </source>
</evidence>
<dbReference type="GO" id="GO:0052717">
    <property type="term" value="F:tRNA-specific adenosine-34 deaminase activity"/>
    <property type="evidence" value="ECO:0007669"/>
    <property type="project" value="TreeGrafter"/>
</dbReference>
<dbReference type="STRING" id="178035.A0A154P707"/>
<keyword evidence="5" id="KW-1185">Reference proteome</keyword>
<dbReference type="EMBL" id="KQ434822">
    <property type="protein sequence ID" value="KZC07124.1"/>
    <property type="molecule type" value="Genomic_DNA"/>
</dbReference>
<protein>
    <submittedName>
        <fullName evidence="4">tRNA-specific adenosine deaminase-like protein 3</fullName>
    </submittedName>
</protein>
<dbReference type="PANTHER" id="PTHR11079">
    <property type="entry name" value="CYTOSINE DEAMINASE FAMILY MEMBER"/>
    <property type="match status" value="1"/>
</dbReference>
<dbReference type="PROSITE" id="PS51747">
    <property type="entry name" value="CYT_DCMP_DEAMINASES_2"/>
    <property type="match status" value="1"/>
</dbReference>
<dbReference type="Gene3D" id="3.40.140.10">
    <property type="entry name" value="Cytidine Deaminase, domain 2"/>
    <property type="match status" value="1"/>
</dbReference>
<dbReference type="OrthoDB" id="3180714at2759"/>
<dbReference type="InterPro" id="IPR002125">
    <property type="entry name" value="CMP_dCMP_dom"/>
</dbReference>
<dbReference type="PANTHER" id="PTHR11079:SF156">
    <property type="entry name" value="INACTIVE TRNA-SPECIFIC ADENOSINE DEAMINASE-LIKE PROTEIN 3-RELATED"/>
    <property type="match status" value="1"/>
</dbReference>
<evidence type="ECO:0000256" key="2">
    <source>
        <dbReference type="ARBA" id="ARBA00038160"/>
    </source>
</evidence>